<dbReference type="PANTHER" id="PTHR46455:SF5">
    <property type="entry name" value="SET AND MYND DOMAIN CONTAINING, ARTHROPOD-SPECIFIC, MEMBER 4, ISOFORM A"/>
    <property type="match status" value="1"/>
</dbReference>
<dbReference type="InterPro" id="IPR046341">
    <property type="entry name" value="SET_dom_sf"/>
</dbReference>
<organism evidence="2">
    <name type="scientific">Eutreptiella gymnastica</name>
    <dbReference type="NCBI Taxonomy" id="73025"/>
    <lineage>
        <taxon>Eukaryota</taxon>
        <taxon>Discoba</taxon>
        <taxon>Euglenozoa</taxon>
        <taxon>Euglenida</taxon>
        <taxon>Spirocuta</taxon>
        <taxon>Euglenophyceae</taxon>
        <taxon>Eutreptiales</taxon>
        <taxon>Eutreptiaceae</taxon>
        <taxon>Eutreptiella</taxon>
    </lineage>
</organism>
<evidence type="ECO:0000313" key="2">
    <source>
        <dbReference type="EMBL" id="CAE0839011.1"/>
    </source>
</evidence>
<dbReference type="AlphaFoldDB" id="A0A7S4GJN3"/>
<dbReference type="PANTHER" id="PTHR46455">
    <property type="entry name" value="SET AND MYND DOMAIN CONTAINING, ARTHROPOD-SPECIFIC, MEMBER 4, ISOFORM A"/>
    <property type="match status" value="1"/>
</dbReference>
<dbReference type="EMBL" id="HBJA01146343">
    <property type="protein sequence ID" value="CAE0839011.1"/>
    <property type="molecule type" value="Transcribed_RNA"/>
</dbReference>
<protein>
    <recommendedName>
        <fullName evidence="1">SET domain-containing protein</fullName>
    </recommendedName>
</protein>
<dbReference type="InterPro" id="IPR053010">
    <property type="entry name" value="SET_SmydA-8"/>
</dbReference>
<evidence type="ECO:0000259" key="1">
    <source>
        <dbReference type="Pfam" id="PF00856"/>
    </source>
</evidence>
<reference evidence="2" key="1">
    <citation type="submission" date="2021-01" db="EMBL/GenBank/DDBJ databases">
        <authorList>
            <person name="Corre E."/>
            <person name="Pelletier E."/>
            <person name="Niang G."/>
            <person name="Scheremetjew M."/>
            <person name="Finn R."/>
            <person name="Kale V."/>
            <person name="Holt S."/>
            <person name="Cochrane G."/>
            <person name="Meng A."/>
            <person name="Brown T."/>
            <person name="Cohen L."/>
        </authorList>
    </citation>
    <scope>NUCLEOTIDE SEQUENCE</scope>
    <source>
        <strain evidence="2">CCMP1594</strain>
    </source>
</reference>
<dbReference type="CDD" id="cd20071">
    <property type="entry name" value="SET_SMYD"/>
    <property type="match status" value="1"/>
</dbReference>
<dbReference type="Gene3D" id="2.170.270.10">
    <property type="entry name" value="SET domain"/>
    <property type="match status" value="1"/>
</dbReference>
<proteinExistence type="predicted"/>
<accession>A0A7S4GJN3</accession>
<feature type="domain" description="SET" evidence="1">
    <location>
        <begin position="27"/>
        <end position="181"/>
    </location>
</feature>
<name>A0A7S4GJN3_9EUGL</name>
<dbReference type="InterPro" id="IPR001214">
    <property type="entry name" value="SET_dom"/>
</dbReference>
<dbReference type="Pfam" id="PF00856">
    <property type="entry name" value="SET"/>
    <property type="match status" value="1"/>
</dbReference>
<dbReference type="SUPFAM" id="SSF82199">
    <property type="entry name" value="SET domain"/>
    <property type="match status" value="1"/>
</dbReference>
<sequence>MNSTDSLMEKLMKSTFACDIQYNIDRGKHLVATKGYSCGEVILEEPPLLVMPTGAYNTSVERVVCAVSCIAKARPLVKDAILQLYHPDDLSPWADAPLVQTVRQAALQSHDVQQNFAEQAGMIYLLNSHAFPNNASAFFALCSKINHDCEGNSRFTVGADGLGRVVACRQIAAGEEITQNYIGDLVIGSSLFRQSVLQESKLFQCKCIRCRSPDFARRVPCPVCHPRTEDNTIDADVGLEIEEVAYMTFHPEPQGQWFCDTCEKWLSTADVEPALVMMQAFESILPQKYQHCIKNGVLLGQSISEQDCAEDYAGCIASLGAQHWLTVALQLLLCHRYAEDLIQGADSAVEMTRESLMDTLVQIWCWFEVVGLHHYWMRDTLLCCCQALKHTEDDEHYRVAAMYCAFLRPSIIGVDNQQQFDEVIKLVAENMDTVAQLLHNEGNRQLLSGHADTAVLWYEQGIACNTSNADVRRGLHSHHCKACLELQDYFGALQDVHALRSLPAAKSGCTALRALLMDVQYTQMEYDAAGTPVPELQALEAQLKELIPL</sequence>
<gene>
    <name evidence="2" type="ORF">EGYM00163_LOCUS50383</name>
</gene>